<evidence type="ECO:0008006" key="3">
    <source>
        <dbReference type="Google" id="ProtNLM"/>
    </source>
</evidence>
<name>A0AAW0B8Q0_9AGAR</name>
<gene>
    <name evidence="1" type="ORF">R3P38DRAFT_2961176</name>
</gene>
<evidence type="ECO:0000313" key="2">
    <source>
        <dbReference type="Proteomes" id="UP001362999"/>
    </source>
</evidence>
<dbReference type="AlphaFoldDB" id="A0AAW0B8Q0"/>
<comment type="caution">
    <text evidence="1">The sequence shown here is derived from an EMBL/GenBank/DDBJ whole genome shotgun (WGS) entry which is preliminary data.</text>
</comment>
<accession>A0AAW0B8Q0</accession>
<proteinExistence type="predicted"/>
<dbReference type="Proteomes" id="UP001362999">
    <property type="component" value="Unassembled WGS sequence"/>
</dbReference>
<protein>
    <recommendedName>
        <fullName evidence="3">Zinc finger GRF-type domain-containing protein</fullName>
    </recommendedName>
</protein>
<dbReference type="EMBL" id="JAWWNJ010000037">
    <property type="protein sequence ID" value="KAK7022498.1"/>
    <property type="molecule type" value="Genomic_DNA"/>
</dbReference>
<sequence>MIRLCTATRPGIWDERNTPCLEERTGPRRHEAGRMESEIGEVQVLRIEREGARVWRSGCWAPLCEMRVVMSSGPQVLALLRRLDIPIPQCWSSLWQSDRRNRRYGFKFFKFEDPCSAGTWCERTILLRGYKDTESERATKLKASRSIVYIPCLRRKASFKSYGRRCANRSSRRRGRMTSATFSWVVAVEFLVDLSLGKEEAAVVWSCCARATIRLFRSSLLCLQFSTSLDNLAHQFLRRIVRSYVVGFM</sequence>
<organism evidence="1 2">
    <name type="scientific">Favolaschia claudopus</name>
    <dbReference type="NCBI Taxonomy" id="2862362"/>
    <lineage>
        <taxon>Eukaryota</taxon>
        <taxon>Fungi</taxon>
        <taxon>Dikarya</taxon>
        <taxon>Basidiomycota</taxon>
        <taxon>Agaricomycotina</taxon>
        <taxon>Agaricomycetes</taxon>
        <taxon>Agaricomycetidae</taxon>
        <taxon>Agaricales</taxon>
        <taxon>Marasmiineae</taxon>
        <taxon>Mycenaceae</taxon>
        <taxon>Favolaschia</taxon>
    </lineage>
</organism>
<evidence type="ECO:0000313" key="1">
    <source>
        <dbReference type="EMBL" id="KAK7022498.1"/>
    </source>
</evidence>
<reference evidence="1 2" key="1">
    <citation type="journal article" date="2024" name="J Genomics">
        <title>Draft genome sequencing and assembly of Favolaschia claudopus CIRM-BRFM 2984 isolated from oak limbs.</title>
        <authorList>
            <person name="Navarro D."/>
            <person name="Drula E."/>
            <person name="Chaduli D."/>
            <person name="Cazenave R."/>
            <person name="Ahrendt S."/>
            <person name="Wang J."/>
            <person name="Lipzen A."/>
            <person name="Daum C."/>
            <person name="Barry K."/>
            <person name="Grigoriev I.V."/>
            <person name="Favel A."/>
            <person name="Rosso M.N."/>
            <person name="Martin F."/>
        </authorList>
    </citation>
    <scope>NUCLEOTIDE SEQUENCE [LARGE SCALE GENOMIC DNA]</scope>
    <source>
        <strain evidence="1 2">CIRM-BRFM 2984</strain>
    </source>
</reference>
<keyword evidence="2" id="KW-1185">Reference proteome</keyword>